<dbReference type="PANTHER" id="PTHR30244">
    <property type="entry name" value="TRANSAMINASE"/>
    <property type="match status" value="1"/>
</dbReference>
<evidence type="ECO:0000256" key="6">
    <source>
        <dbReference type="ARBA" id="ARBA00037999"/>
    </source>
</evidence>
<comment type="cofactor">
    <cofactor evidence="1">
        <name>pyridoxal 5'-phosphate</name>
        <dbReference type="ChEBI" id="CHEBI:597326"/>
    </cofactor>
</comment>
<dbReference type="AlphaFoldDB" id="A0A936YUV6"/>
<protein>
    <recommendedName>
        <fullName evidence="9">GDP-perosamine synthase</fullName>
        <ecNumber evidence="8">2.6.1.102</ecNumber>
    </recommendedName>
</protein>
<evidence type="ECO:0000313" key="14">
    <source>
        <dbReference type="Proteomes" id="UP000633219"/>
    </source>
</evidence>
<dbReference type="Gene3D" id="3.40.640.10">
    <property type="entry name" value="Type I PLP-dependent aspartate aminotransferase-like (Major domain)"/>
    <property type="match status" value="1"/>
</dbReference>
<dbReference type="GO" id="GO:0000271">
    <property type="term" value="P:polysaccharide biosynthetic process"/>
    <property type="evidence" value="ECO:0007669"/>
    <property type="project" value="TreeGrafter"/>
</dbReference>
<keyword evidence="14" id="KW-1185">Reference proteome</keyword>
<dbReference type="GO" id="GO:0102933">
    <property type="term" value="F:GDP-4-dehydro-6-deoxy-D-mannose-4-aminotransferase activity"/>
    <property type="evidence" value="ECO:0007669"/>
    <property type="project" value="UniProtKB-EC"/>
</dbReference>
<evidence type="ECO:0000256" key="7">
    <source>
        <dbReference type="ARBA" id="ARBA00051587"/>
    </source>
</evidence>
<dbReference type="PIRSF" id="PIRSF000390">
    <property type="entry name" value="PLP_StrS"/>
    <property type="match status" value="1"/>
</dbReference>
<dbReference type="EC" id="2.6.1.102" evidence="8"/>
<evidence type="ECO:0000256" key="10">
    <source>
        <dbReference type="PIRSR" id="PIRSR000390-1"/>
    </source>
</evidence>
<evidence type="ECO:0000256" key="3">
    <source>
        <dbReference type="ARBA" id="ARBA00022576"/>
    </source>
</evidence>
<dbReference type="CDD" id="cd00616">
    <property type="entry name" value="AHBA_syn"/>
    <property type="match status" value="1"/>
</dbReference>
<evidence type="ECO:0000256" key="8">
    <source>
        <dbReference type="ARBA" id="ARBA00066317"/>
    </source>
</evidence>
<reference evidence="13" key="1">
    <citation type="submission" date="2021-01" db="EMBL/GenBank/DDBJ databases">
        <title>Rhizobium sp. strain KVB221 16S ribosomal RNA gene Genome sequencing and assembly.</title>
        <authorList>
            <person name="Kang M."/>
        </authorList>
    </citation>
    <scope>NUCLEOTIDE SEQUENCE</scope>
    <source>
        <strain evidence="13">KVB221</strain>
    </source>
</reference>
<keyword evidence="3 13" id="KW-0032">Aminotransferase</keyword>
<gene>
    <name evidence="13" type="ORF">JJB09_17475</name>
</gene>
<evidence type="ECO:0000256" key="2">
    <source>
        <dbReference type="ARBA" id="ARBA00005125"/>
    </source>
</evidence>
<dbReference type="Proteomes" id="UP000633219">
    <property type="component" value="Unassembled WGS sequence"/>
</dbReference>
<comment type="caution">
    <text evidence="13">The sequence shown here is derived from an EMBL/GenBank/DDBJ whole genome shotgun (WGS) entry which is preliminary data.</text>
</comment>
<dbReference type="FunFam" id="3.40.640.10:FF:000090">
    <property type="entry name" value="Pyridoxal phosphate-dependent aminotransferase"/>
    <property type="match status" value="1"/>
</dbReference>
<dbReference type="EMBL" id="JAEQNC010000009">
    <property type="protein sequence ID" value="MBL0373816.1"/>
    <property type="molecule type" value="Genomic_DNA"/>
</dbReference>
<keyword evidence="4" id="KW-0808">Transferase</keyword>
<dbReference type="InterPro" id="IPR000653">
    <property type="entry name" value="DegT/StrS_aminotransferase"/>
</dbReference>
<accession>A0A936YUV6</accession>
<dbReference type="InterPro" id="IPR015421">
    <property type="entry name" value="PyrdxlP-dep_Trfase_major"/>
</dbReference>
<organism evidence="13 14">
    <name type="scientific">Rhizobium setariae</name>
    <dbReference type="NCBI Taxonomy" id="2801340"/>
    <lineage>
        <taxon>Bacteria</taxon>
        <taxon>Pseudomonadati</taxon>
        <taxon>Pseudomonadota</taxon>
        <taxon>Alphaproteobacteria</taxon>
        <taxon>Hyphomicrobiales</taxon>
        <taxon>Rhizobiaceae</taxon>
        <taxon>Rhizobium/Agrobacterium group</taxon>
        <taxon>Rhizobium</taxon>
    </lineage>
</organism>
<evidence type="ECO:0000256" key="5">
    <source>
        <dbReference type="ARBA" id="ARBA00022898"/>
    </source>
</evidence>
<evidence type="ECO:0000256" key="12">
    <source>
        <dbReference type="RuleBase" id="RU004508"/>
    </source>
</evidence>
<proteinExistence type="inferred from homology"/>
<feature type="modified residue" description="N6-(pyridoxal phosphate)lysine" evidence="11">
    <location>
        <position position="191"/>
    </location>
</feature>
<dbReference type="Gene3D" id="3.90.1150.10">
    <property type="entry name" value="Aspartate Aminotransferase, domain 1"/>
    <property type="match status" value="1"/>
</dbReference>
<name>A0A936YUV6_9HYPH</name>
<comment type="similarity">
    <text evidence="6 12">Belongs to the DegT/DnrJ/EryC1 family.</text>
</comment>
<evidence type="ECO:0000256" key="9">
    <source>
        <dbReference type="ARBA" id="ARBA00074221"/>
    </source>
</evidence>
<evidence type="ECO:0000256" key="11">
    <source>
        <dbReference type="PIRSR" id="PIRSR000390-2"/>
    </source>
</evidence>
<evidence type="ECO:0000313" key="13">
    <source>
        <dbReference type="EMBL" id="MBL0373816.1"/>
    </source>
</evidence>
<dbReference type="Pfam" id="PF01041">
    <property type="entry name" value="DegT_DnrJ_EryC1"/>
    <property type="match status" value="1"/>
</dbReference>
<comment type="pathway">
    <text evidence="2">Bacterial outer membrane biogenesis; LPS O-antigen biosynthesis.</text>
</comment>
<evidence type="ECO:0000256" key="4">
    <source>
        <dbReference type="ARBA" id="ARBA00022679"/>
    </source>
</evidence>
<sequence length="428" mass="47171">MSTPLRQIPVAKPVLDEEEVDAVRRVILSGWVTQGPEVAAFESEFAAFVGAPHACAVSNCTTALHLALRAIGVSSGDEVITVSHSFIATANAIRYCGAVPVFIDIEAHGFNIDPALIEAAITPCTRAILCVHQLGMPCDLRAIMDIGRRHAIPVIEDAACASGSEILWQGEWQKIGKPHGDIACFSFHPRKVVTTGDGGMLTTANAEYDKKLRLWRQHAMSVADTVRHGSKQVIYESYPEIGYNYRMTDLQAALGRVQLRRLPELVMRRRALAELYRQRLSEISGLEAPLEPAWARSNWQSYCVRLPDWLDQRTVMQTLLDRGISTRRGVMNIHREQAYASSDTHLVASSLGHSVAAQEETIILPLYAQMTDEDLSDVVDALHDVASHQPRWPDGKAWTVLQANRDIHVRIGAGRDASGTSPANIFSE</sequence>
<keyword evidence="5 11" id="KW-0663">Pyridoxal phosphate</keyword>
<dbReference type="InterPro" id="IPR015424">
    <property type="entry name" value="PyrdxlP-dep_Trfase"/>
</dbReference>
<comment type="catalytic activity">
    <reaction evidence="7">
        <text>GDP-alpha-D-perosamine + 2-oxoglutarate = GDP-4-dehydro-alpha-D-rhamnose + L-glutamate</text>
        <dbReference type="Rhea" id="RHEA:36779"/>
        <dbReference type="ChEBI" id="CHEBI:16810"/>
        <dbReference type="ChEBI" id="CHEBI:29985"/>
        <dbReference type="ChEBI" id="CHEBI:57964"/>
        <dbReference type="ChEBI" id="CHEBI:73996"/>
        <dbReference type="EC" id="2.6.1.102"/>
    </reaction>
</comment>
<dbReference type="InterPro" id="IPR015422">
    <property type="entry name" value="PyrdxlP-dep_Trfase_small"/>
</dbReference>
<evidence type="ECO:0000256" key="1">
    <source>
        <dbReference type="ARBA" id="ARBA00001933"/>
    </source>
</evidence>
<feature type="active site" description="Proton acceptor" evidence="10">
    <location>
        <position position="191"/>
    </location>
</feature>
<dbReference type="GO" id="GO:0030170">
    <property type="term" value="F:pyridoxal phosphate binding"/>
    <property type="evidence" value="ECO:0007669"/>
    <property type="project" value="TreeGrafter"/>
</dbReference>
<dbReference type="RefSeq" id="WP_201660924.1">
    <property type="nucleotide sequence ID" value="NZ_JAEQNC010000009.1"/>
</dbReference>
<dbReference type="PANTHER" id="PTHR30244:SF34">
    <property type="entry name" value="DTDP-4-AMINO-4,6-DIDEOXYGALACTOSE TRANSAMINASE"/>
    <property type="match status" value="1"/>
</dbReference>
<dbReference type="SUPFAM" id="SSF53383">
    <property type="entry name" value="PLP-dependent transferases"/>
    <property type="match status" value="1"/>
</dbReference>